<organism evidence="8 9">
    <name type="scientific">Clostridium sardiniense</name>
    <name type="common">Clostridium absonum</name>
    <dbReference type="NCBI Taxonomy" id="29369"/>
    <lineage>
        <taxon>Bacteria</taxon>
        <taxon>Bacillati</taxon>
        <taxon>Bacillota</taxon>
        <taxon>Clostridia</taxon>
        <taxon>Eubacteriales</taxon>
        <taxon>Clostridiaceae</taxon>
        <taxon>Clostridium</taxon>
    </lineage>
</organism>
<evidence type="ECO:0000259" key="7">
    <source>
        <dbReference type="Pfam" id="PF05239"/>
    </source>
</evidence>
<evidence type="ECO:0000256" key="4">
    <source>
        <dbReference type="ARBA" id="ARBA00023186"/>
    </source>
</evidence>
<keyword evidence="1 5" id="KW-0963">Cytoplasm</keyword>
<dbReference type="Pfam" id="PF05239">
    <property type="entry name" value="PRC"/>
    <property type="match status" value="1"/>
</dbReference>
<evidence type="ECO:0000313" key="9">
    <source>
        <dbReference type="Proteomes" id="UP001299068"/>
    </source>
</evidence>
<keyword evidence="2 5" id="KW-0690">Ribosome biogenesis</keyword>
<keyword evidence="9" id="KW-1185">Reference proteome</keyword>
<gene>
    <name evidence="5 8" type="primary">rimM</name>
    <name evidence="8" type="ORF">K5V21_08790</name>
</gene>
<keyword evidence="4 5" id="KW-0143">Chaperone</keyword>
<comment type="function">
    <text evidence="5">An accessory protein needed during the final step in the assembly of 30S ribosomal subunit, possibly for assembly of the head region. Essential for efficient processing of 16S rRNA. May be needed both before and after RbfA during the maturation of 16S rRNA. It has affinity for free ribosomal 30S subunits but not for 70S ribosomes.</text>
</comment>
<accession>A0ABS7KXS8</accession>
<dbReference type="SUPFAM" id="SSF50346">
    <property type="entry name" value="PRC-barrel domain"/>
    <property type="match status" value="1"/>
</dbReference>
<evidence type="ECO:0000256" key="3">
    <source>
        <dbReference type="ARBA" id="ARBA00022552"/>
    </source>
</evidence>
<dbReference type="InterPro" id="IPR002676">
    <property type="entry name" value="RimM_N"/>
</dbReference>
<comment type="subunit">
    <text evidence="5">Binds ribosomal protein uS19.</text>
</comment>
<evidence type="ECO:0000313" key="8">
    <source>
        <dbReference type="EMBL" id="MBY0755554.1"/>
    </source>
</evidence>
<dbReference type="RefSeq" id="WP_221860926.1">
    <property type="nucleotide sequence ID" value="NZ_JAIKTU010000006.1"/>
</dbReference>
<sequence>MGEFFRVGKIVNTHGLKGEVKVMATTSDVNNFKRYGTVFINGVERAIEGVKFQKDRVILKIEGINSIDEAETYKTKIIEVPREREPELPDDTFYVTDLIGIHVFDTEGKDLGAIYDVIETKNNDVYWIREPKELLIPVLKTIVLDIDLDNEKIVIRPVGEWQDED</sequence>
<dbReference type="PANTHER" id="PTHR33692:SF1">
    <property type="entry name" value="RIBOSOME MATURATION FACTOR RIMM"/>
    <property type="match status" value="1"/>
</dbReference>
<name>A0ABS7KXS8_CLOSR</name>
<evidence type="ECO:0000256" key="1">
    <source>
        <dbReference type="ARBA" id="ARBA00022490"/>
    </source>
</evidence>
<evidence type="ECO:0000259" key="6">
    <source>
        <dbReference type="Pfam" id="PF01782"/>
    </source>
</evidence>
<dbReference type="PANTHER" id="PTHR33692">
    <property type="entry name" value="RIBOSOME MATURATION FACTOR RIMM"/>
    <property type="match status" value="1"/>
</dbReference>
<comment type="caution">
    <text evidence="8">The sequence shown here is derived from an EMBL/GenBank/DDBJ whole genome shotgun (WGS) entry which is preliminary data.</text>
</comment>
<proteinExistence type="inferred from homology"/>
<dbReference type="InterPro" id="IPR011961">
    <property type="entry name" value="RimM"/>
</dbReference>
<dbReference type="SUPFAM" id="SSF50447">
    <property type="entry name" value="Translation proteins"/>
    <property type="match status" value="1"/>
</dbReference>
<comment type="similarity">
    <text evidence="5">Belongs to the RimM family.</text>
</comment>
<dbReference type="Gene3D" id="2.40.30.60">
    <property type="entry name" value="RimM"/>
    <property type="match status" value="1"/>
</dbReference>
<dbReference type="NCBIfam" id="TIGR02273">
    <property type="entry name" value="16S_RimM"/>
    <property type="match status" value="1"/>
</dbReference>
<dbReference type="Pfam" id="PF01782">
    <property type="entry name" value="RimM"/>
    <property type="match status" value="1"/>
</dbReference>
<comment type="subcellular location">
    <subcellularLocation>
        <location evidence="5">Cytoplasm</location>
    </subcellularLocation>
</comment>
<dbReference type="InterPro" id="IPR036976">
    <property type="entry name" value="RimM_N_sf"/>
</dbReference>
<evidence type="ECO:0000256" key="2">
    <source>
        <dbReference type="ARBA" id="ARBA00022517"/>
    </source>
</evidence>
<keyword evidence="3 5" id="KW-0698">rRNA processing</keyword>
<dbReference type="Proteomes" id="UP001299068">
    <property type="component" value="Unassembled WGS sequence"/>
</dbReference>
<dbReference type="EMBL" id="JAIKTU010000006">
    <property type="protein sequence ID" value="MBY0755554.1"/>
    <property type="molecule type" value="Genomic_DNA"/>
</dbReference>
<dbReference type="InterPro" id="IPR011033">
    <property type="entry name" value="PRC_barrel-like_sf"/>
</dbReference>
<protein>
    <recommendedName>
        <fullName evidence="5">Ribosome maturation factor RimM</fullName>
    </recommendedName>
</protein>
<dbReference type="HAMAP" id="MF_00014">
    <property type="entry name" value="Ribosome_mat_RimM"/>
    <property type="match status" value="1"/>
</dbReference>
<comment type="domain">
    <text evidence="5">The PRC barrel domain binds ribosomal protein uS19.</text>
</comment>
<feature type="domain" description="PRC-barrel" evidence="7">
    <location>
        <begin position="91"/>
        <end position="161"/>
    </location>
</feature>
<reference evidence="8 9" key="1">
    <citation type="journal article" date="2021" name="Cell Host Microbe">
        <title>in vivo commensal control of Clostridioides difficile virulence.</title>
        <authorList>
            <person name="Girinathan B.P."/>
            <person name="Dibenedetto N."/>
            <person name="Worley J.N."/>
            <person name="Peltier J."/>
            <person name="Arrieta-Ortiz M.L."/>
            <person name="Rupa Christinal Immanuel S."/>
            <person name="Lavin R."/>
            <person name="Delaney M.L."/>
            <person name="Cummins C."/>
            <person name="Hoffmann M."/>
            <person name="Luo Y."/>
            <person name="Gonzalez-Escalona N."/>
            <person name="Allard M."/>
            <person name="Onderdonk A.B."/>
            <person name="Gerber G.K."/>
            <person name="Sonenshein A.L."/>
            <person name="Baliga N."/>
            <person name="Dupuy B."/>
            <person name="Bry L."/>
        </authorList>
    </citation>
    <scope>NUCLEOTIDE SEQUENCE [LARGE SCALE GENOMIC DNA]</scope>
    <source>
        <strain evidence="8 9">DSM 599</strain>
    </source>
</reference>
<feature type="domain" description="RimM N-terminal" evidence="6">
    <location>
        <begin position="7"/>
        <end position="83"/>
    </location>
</feature>
<dbReference type="Gene3D" id="2.30.30.240">
    <property type="entry name" value="PRC-barrel domain"/>
    <property type="match status" value="1"/>
</dbReference>
<evidence type="ECO:0000256" key="5">
    <source>
        <dbReference type="HAMAP-Rule" id="MF_00014"/>
    </source>
</evidence>
<dbReference type="InterPro" id="IPR009000">
    <property type="entry name" value="Transl_B-barrel_sf"/>
</dbReference>
<dbReference type="InterPro" id="IPR027275">
    <property type="entry name" value="PRC-brl_dom"/>
</dbReference>